<feature type="domain" description="HNH nuclease" evidence="2">
    <location>
        <begin position="20"/>
        <end position="79"/>
    </location>
</feature>
<reference evidence="3" key="1">
    <citation type="journal article" date="2021" name="Proc. Natl. Acad. Sci. U.S.A.">
        <title>A Catalog of Tens of Thousands of Viruses from Human Metagenomes Reveals Hidden Associations with Chronic Diseases.</title>
        <authorList>
            <person name="Tisza M.J."/>
            <person name="Buck C.B."/>
        </authorList>
    </citation>
    <scope>NUCLEOTIDE SEQUENCE</scope>
    <source>
        <strain evidence="3">Ct6YY1</strain>
    </source>
</reference>
<evidence type="ECO:0000256" key="1">
    <source>
        <dbReference type="SAM" id="MobiDB-lite"/>
    </source>
</evidence>
<dbReference type="GO" id="GO:0008270">
    <property type="term" value="F:zinc ion binding"/>
    <property type="evidence" value="ECO:0007669"/>
    <property type="project" value="InterPro"/>
</dbReference>
<dbReference type="GO" id="GO:0004519">
    <property type="term" value="F:endonuclease activity"/>
    <property type="evidence" value="ECO:0007669"/>
    <property type="project" value="InterPro"/>
</dbReference>
<dbReference type="Gene3D" id="1.10.30.50">
    <property type="match status" value="1"/>
</dbReference>
<evidence type="ECO:0000313" key="3">
    <source>
        <dbReference type="EMBL" id="DAG01102.1"/>
    </source>
</evidence>
<feature type="compositionally biased region" description="Basic residues" evidence="1">
    <location>
        <begin position="73"/>
        <end position="90"/>
    </location>
</feature>
<dbReference type="InterPro" id="IPR003615">
    <property type="entry name" value="HNH_nuc"/>
</dbReference>
<feature type="region of interest" description="Disordered" evidence="1">
    <location>
        <begin position="65"/>
        <end position="99"/>
    </location>
</feature>
<evidence type="ECO:0000259" key="2">
    <source>
        <dbReference type="SMART" id="SM00507"/>
    </source>
</evidence>
<dbReference type="GO" id="GO:0003676">
    <property type="term" value="F:nucleic acid binding"/>
    <property type="evidence" value="ECO:0007669"/>
    <property type="project" value="InterPro"/>
</dbReference>
<dbReference type="SMART" id="SM00507">
    <property type="entry name" value="HNHc"/>
    <property type="match status" value="1"/>
</dbReference>
<proteinExistence type="predicted"/>
<feature type="region of interest" description="Disordered" evidence="1">
    <location>
        <begin position="1"/>
        <end position="22"/>
    </location>
</feature>
<sequence length="99" mass="11323">MSKNTPHAHSRTWKNKVARTRRHLTKHPEEAICWICGEPIDMNLPYLHAQAFTLDHLIPLSQGGDINGETKPAHRNCNSKRGNGKHKKRGTNPQTILQW</sequence>
<dbReference type="EMBL" id="BK016186">
    <property type="protein sequence ID" value="DAG01102.1"/>
    <property type="molecule type" value="Genomic_DNA"/>
</dbReference>
<protein>
    <submittedName>
        <fullName evidence="3">AcrIIC3 protein</fullName>
    </submittedName>
</protein>
<organism evidence="3">
    <name type="scientific">Siphoviridae sp. ct6YY1</name>
    <dbReference type="NCBI Taxonomy" id="2825343"/>
    <lineage>
        <taxon>Viruses</taxon>
        <taxon>Duplodnaviria</taxon>
        <taxon>Heunggongvirae</taxon>
        <taxon>Uroviricota</taxon>
        <taxon>Caudoviricetes</taxon>
    </lineage>
</organism>
<name>A0A8S5V317_9CAUD</name>
<dbReference type="InterPro" id="IPR002711">
    <property type="entry name" value="HNH"/>
</dbReference>
<accession>A0A8S5V317</accession>
<dbReference type="Pfam" id="PF01844">
    <property type="entry name" value="HNH"/>
    <property type="match status" value="1"/>
</dbReference>